<keyword evidence="2" id="KW-1133">Transmembrane helix</keyword>
<accession>A0ABW6RRZ5</accession>
<comment type="caution">
    <text evidence="3">The sequence shown here is derived from an EMBL/GenBank/DDBJ whole genome shotgun (WGS) entry which is preliminary data.</text>
</comment>
<evidence type="ECO:0000313" key="4">
    <source>
        <dbReference type="Proteomes" id="UP001601992"/>
    </source>
</evidence>
<evidence type="ECO:0000256" key="2">
    <source>
        <dbReference type="SAM" id="Phobius"/>
    </source>
</evidence>
<keyword evidence="2" id="KW-0472">Membrane</keyword>
<evidence type="ECO:0000256" key="1">
    <source>
        <dbReference type="SAM" id="MobiDB-lite"/>
    </source>
</evidence>
<organism evidence="3 4">
    <name type="scientific">Nocardia jiangxiensis</name>
    <dbReference type="NCBI Taxonomy" id="282685"/>
    <lineage>
        <taxon>Bacteria</taxon>
        <taxon>Bacillati</taxon>
        <taxon>Actinomycetota</taxon>
        <taxon>Actinomycetes</taxon>
        <taxon>Mycobacteriales</taxon>
        <taxon>Nocardiaceae</taxon>
        <taxon>Nocardia</taxon>
    </lineage>
</organism>
<feature type="transmembrane region" description="Helical" evidence="2">
    <location>
        <begin position="33"/>
        <end position="51"/>
    </location>
</feature>
<proteinExistence type="predicted"/>
<name>A0ABW6RRZ5_9NOCA</name>
<keyword evidence="4" id="KW-1185">Reference proteome</keyword>
<feature type="compositionally biased region" description="Basic residues" evidence="1">
    <location>
        <begin position="100"/>
        <end position="110"/>
    </location>
</feature>
<dbReference type="RefSeq" id="WP_373281842.1">
    <property type="nucleotide sequence ID" value="NZ_JBIAQY010000001.1"/>
</dbReference>
<feature type="compositionally biased region" description="Basic and acidic residues" evidence="1">
    <location>
        <begin position="83"/>
        <end position="99"/>
    </location>
</feature>
<keyword evidence="2" id="KW-0812">Transmembrane</keyword>
<dbReference type="EMBL" id="JBIAQY010000001">
    <property type="protein sequence ID" value="MFF3566782.1"/>
    <property type="molecule type" value="Genomic_DNA"/>
</dbReference>
<protein>
    <submittedName>
        <fullName evidence="3">DUF485 domain-containing protein</fullName>
    </submittedName>
</protein>
<dbReference type="InterPro" id="IPR007436">
    <property type="entry name" value="DUF485"/>
</dbReference>
<reference evidence="3 4" key="1">
    <citation type="submission" date="2024-10" db="EMBL/GenBank/DDBJ databases">
        <title>The Natural Products Discovery Center: Release of the First 8490 Sequenced Strains for Exploring Actinobacteria Biosynthetic Diversity.</title>
        <authorList>
            <person name="Kalkreuter E."/>
            <person name="Kautsar S.A."/>
            <person name="Yang D."/>
            <person name="Bader C.D."/>
            <person name="Teijaro C.N."/>
            <person name="Fluegel L."/>
            <person name="Davis C.M."/>
            <person name="Simpson J.R."/>
            <person name="Lauterbach L."/>
            <person name="Steele A.D."/>
            <person name="Gui C."/>
            <person name="Meng S."/>
            <person name="Li G."/>
            <person name="Viehrig K."/>
            <person name="Ye F."/>
            <person name="Su P."/>
            <person name="Kiefer A.F."/>
            <person name="Nichols A."/>
            <person name="Cepeda A.J."/>
            <person name="Yan W."/>
            <person name="Fan B."/>
            <person name="Jiang Y."/>
            <person name="Adhikari A."/>
            <person name="Zheng C.-J."/>
            <person name="Schuster L."/>
            <person name="Cowan T.M."/>
            <person name="Smanski M.J."/>
            <person name="Chevrette M.G."/>
            <person name="De Carvalho L.P.S."/>
            <person name="Shen B."/>
        </authorList>
    </citation>
    <scope>NUCLEOTIDE SEQUENCE [LARGE SCALE GENOMIC DNA]</scope>
    <source>
        <strain evidence="3 4">NPDC002593</strain>
    </source>
</reference>
<feature type="compositionally biased region" description="Basic and acidic residues" evidence="1">
    <location>
        <begin position="129"/>
        <end position="140"/>
    </location>
</feature>
<dbReference type="Proteomes" id="UP001601992">
    <property type="component" value="Unassembled WGS sequence"/>
</dbReference>
<sequence>MTTIDRDPADNADVLGAHTSPEFIRLRHRLRTFAFPITGLGLAWYLLYVVLARWCGSAAPPGSGLPFTTRSTRRNCPPRRRPARDGSHDRRERVEDRDIARHRRARRAIGHRRDDRGQYRQFPGRVRRLRGERGAADHNA</sequence>
<evidence type="ECO:0000313" key="3">
    <source>
        <dbReference type="EMBL" id="MFF3566782.1"/>
    </source>
</evidence>
<feature type="region of interest" description="Disordered" evidence="1">
    <location>
        <begin position="59"/>
        <end position="140"/>
    </location>
</feature>
<dbReference type="Pfam" id="PF04341">
    <property type="entry name" value="DUF485"/>
    <property type="match status" value="1"/>
</dbReference>
<feature type="compositionally biased region" description="Basic residues" evidence="1">
    <location>
        <begin position="71"/>
        <end position="82"/>
    </location>
</feature>
<gene>
    <name evidence="3" type="ORF">ACFYXQ_03260</name>
</gene>